<comment type="caution">
    <text evidence="1">The sequence shown here is derived from an EMBL/GenBank/DDBJ whole genome shotgun (WGS) entry which is preliminary data.</text>
</comment>
<reference evidence="1 2" key="1">
    <citation type="submission" date="2022-10" db="EMBL/GenBank/DDBJ databases">
        <title>Janthinobacterium sp. hw3 Genome sequencing.</title>
        <authorList>
            <person name="Park S."/>
        </authorList>
    </citation>
    <scope>NUCLEOTIDE SEQUENCE [LARGE SCALE GENOMIC DNA]</scope>
    <source>
        <strain evidence="2">hw3</strain>
    </source>
</reference>
<dbReference type="EMBL" id="JAQQXR010000012">
    <property type="protein sequence ID" value="MDC8760325.1"/>
    <property type="molecule type" value="Genomic_DNA"/>
</dbReference>
<organism evidence="1 2">
    <name type="scientific">Janthinobacterium fluminis</name>
    <dbReference type="NCBI Taxonomy" id="2987524"/>
    <lineage>
        <taxon>Bacteria</taxon>
        <taxon>Pseudomonadati</taxon>
        <taxon>Pseudomonadota</taxon>
        <taxon>Betaproteobacteria</taxon>
        <taxon>Burkholderiales</taxon>
        <taxon>Oxalobacteraceae</taxon>
        <taxon>Janthinobacterium</taxon>
    </lineage>
</organism>
<accession>A0ABT5K5Q9</accession>
<proteinExistence type="predicted"/>
<evidence type="ECO:0000313" key="2">
    <source>
        <dbReference type="Proteomes" id="UP001221208"/>
    </source>
</evidence>
<gene>
    <name evidence="1" type="ORF">OIK44_22290</name>
</gene>
<keyword evidence="2" id="KW-1185">Reference proteome</keyword>
<evidence type="ECO:0008006" key="3">
    <source>
        <dbReference type="Google" id="ProtNLM"/>
    </source>
</evidence>
<name>A0ABT5K5Q9_9BURK</name>
<evidence type="ECO:0000313" key="1">
    <source>
        <dbReference type="EMBL" id="MDC8760325.1"/>
    </source>
</evidence>
<dbReference type="Proteomes" id="UP001221208">
    <property type="component" value="Unassembled WGS sequence"/>
</dbReference>
<sequence length="97" mass="10855">MAIKLIKGQAKGILGRREWWTVGNHTAVVAYGDERCGICVLDESRRDFTREVVEKLRTIGNEPKLLQTIDSCLIECPLDQVSNFLIDIEAVLGSPQI</sequence>
<protein>
    <recommendedName>
        <fullName evidence="3">Ferredoxin</fullName>
    </recommendedName>
</protein>